<evidence type="ECO:0000313" key="1">
    <source>
        <dbReference type="EMBL" id="GFA21796.1"/>
    </source>
</evidence>
<reference evidence="1" key="1">
    <citation type="journal article" date="2019" name="Sci. Rep.">
        <title>Draft genome of Tanacetum cinerariifolium, the natural source of mosquito coil.</title>
        <authorList>
            <person name="Yamashiro T."/>
            <person name="Shiraishi A."/>
            <person name="Satake H."/>
            <person name="Nakayama K."/>
        </authorList>
    </citation>
    <scope>NUCLEOTIDE SEQUENCE</scope>
</reference>
<gene>
    <name evidence="1" type="ORF">Tci_593768</name>
</gene>
<protein>
    <submittedName>
        <fullName evidence="1">WD repeat-containing protein 76</fullName>
    </submittedName>
</protein>
<accession>A0A699J9N5</accession>
<dbReference type="AlphaFoldDB" id="A0A699J9N5"/>
<feature type="non-terminal residue" evidence="1">
    <location>
        <position position="1"/>
    </location>
</feature>
<comment type="caution">
    <text evidence="1">The sequence shown here is derived from an EMBL/GenBank/DDBJ whole genome shotgun (WGS) entry which is preliminary data.</text>
</comment>
<sequence>GGYGACGNGKPASITSILSFYKGDIKDVCAKANDVADTSATASYASVDVKSMKVKDKNFPRVLPGNVMEVKFYPTKDIRVVVAGNDCGDLGFWKLNSTFPSKVN</sequence>
<proteinExistence type="predicted"/>
<dbReference type="EMBL" id="BKCJ010387377">
    <property type="protein sequence ID" value="GFA21796.1"/>
    <property type="molecule type" value="Genomic_DNA"/>
</dbReference>
<organism evidence="1">
    <name type="scientific">Tanacetum cinerariifolium</name>
    <name type="common">Dalmatian daisy</name>
    <name type="synonym">Chrysanthemum cinerariifolium</name>
    <dbReference type="NCBI Taxonomy" id="118510"/>
    <lineage>
        <taxon>Eukaryota</taxon>
        <taxon>Viridiplantae</taxon>
        <taxon>Streptophyta</taxon>
        <taxon>Embryophyta</taxon>
        <taxon>Tracheophyta</taxon>
        <taxon>Spermatophyta</taxon>
        <taxon>Magnoliopsida</taxon>
        <taxon>eudicotyledons</taxon>
        <taxon>Gunneridae</taxon>
        <taxon>Pentapetalae</taxon>
        <taxon>asterids</taxon>
        <taxon>campanulids</taxon>
        <taxon>Asterales</taxon>
        <taxon>Asteraceae</taxon>
        <taxon>Asteroideae</taxon>
        <taxon>Anthemideae</taxon>
        <taxon>Anthemidinae</taxon>
        <taxon>Tanacetum</taxon>
    </lineage>
</organism>
<name>A0A699J9N5_TANCI</name>